<feature type="binding site" evidence="6">
    <location>
        <begin position="328"/>
        <end position="332"/>
    </location>
    <ligand>
        <name>ATP</name>
        <dbReference type="ChEBI" id="CHEBI:30616"/>
    </ligand>
</feature>
<dbReference type="GO" id="GO:0006085">
    <property type="term" value="P:acetyl-CoA biosynthetic process"/>
    <property type="evidence" value="ECO:0007669"/>
    <property type="project" value="UniProtKB-UniRule"/>
</dbReference>
<evidence type="ECO:0000256" key="6">
    <source>
        <dbReference type="HAMAP-Rule" id="MF_00020"/>
    </source>
</evidence>
<dbReference type="PROSITE" id="PS01075">
    <property type="entry name" value="ACETATE_KINASE_1"/>
    <property type="match status" value="1"/>
</dbReference>
<evidence type="ECO:0000256" key="3">
    <source>
        <dbReference type="ARBA" id="ARBA00022741"/>
    </source>
</evidence>
<comment type="subunit">
    <text evidence="6">Homodimer.</text>
</comment>
<evidence type="ECO:0000256" key="1">
    <source>
        <dbReference type="ARBA" id="ARBA00008748"/>
    </source>
</evidence>
<comment type="cofactor">
    <cofactor evidence="6">
        <name>Mg(2+)</name>
        <dbReference type="ChEBI" id="CHEBI:18420"/>
    </cofactor>
    <cofactor evidence="6">
        <name>Mn(2+)</name>
        <dbReference type="ChEBI" id="CHEBI:29035"/>
    </cofactor>
    <text evidence="6">Mg(2+). Can also accept Mn(2+).</text>
</comment>
<dbReference type="GO" id="GO:0006083">
    <property type="term" value="P:acetate metabolic process"/>
    <property type="evidence" value="ECO:0007669"/>
    <property type="project" value="TreeGrafter"/>
</dbReference>
<dbReference type="PIRSF" id="PIRSF000722">
    <property type="entry name" value="Acetate_prop_kin"/>
    <property type="match status" value="1"/>
</dbReference>
<dbReference type="InterPro" id="IPR004372">
    <property type="entry name" value="Ac/propionate_kinase"/>
</dbReference>
<protein>
    <recommendedName>
        <fullName evidence="6">Acetate kinase</fullName>
        <ecNumber evidence="6">2.7.2.1</ecNumber>
    </recommendedName>
    <alternativeName>
        <fullName evidence="6">Acetokinase</fullName>
    </alternativeName>
</protein>
<dbReference type="OrthoDB" id="9802453at2"/>
<dbReference type="HAMAP" id="MF_00020">
    <property type="entry name" value="Acetate_kinase"/>
    <property type="match status" value="1"/>
</dbReference>
<dbReference type="EMBL" id="LKTP01000011">
    <property type="protein sequence ID" value="KRG29397.1"/>
    <property type="molecule type" value="Genomic_DNA"/>
</dbReference>
<feature type="binding site" evidence="6">
    <location>
        <position position="8"/>
    </location>
    <ligand>
        <name>Mg(2+)</name>
        <dbReference type="ChEBI" id="CHEBI:18420"/>
    </ligand>
</feature>
<comment type="catalytic activity">
    <reaction evidence="6">
        <text>acetate + ATP = acetyl phosphate + ADP</text>
        <dbReference type="Rhea" id="RHEA:11352"/>
        <dbReference type="ChEBI" id="CHEBI:22191"/>
        <dbReference type="ChEBI" id="CHEBI:30089"/>
        <dbReference type="ChEBI" id="CHEBI:30616"/>
        <dbReference type="ChEBI" id="CHEBI:456216"/>
        <dbReference type="EC" id="2.7.2.1"/>
    </reaction>
</comment>
<dbReference type="SUPFAM" id="SSF53067">
    <property type="entry name" value="Actin-like ATPase domain"/>
    <property type="match status" value="2"/>
</dbReference>
<dbReference type="InterPro" id="IPR000890">
    <property type="entry name" value="Aliphatic_acid_kin_short-chain"/>
</dbReference>
<comment type="caution">
    <text evidence="8">The sequence shown here is derived from an EMBL/GenBank/DDBJ whole genome shotgun (WGS) entry which is preliminary data.</text>
</comment>
<dbReference type="Gene3D" id="3.30.420.40">
    <property type="match status" value="2"/>
</dbReference>
<dbReference type="NCBIfam" id="TIGR00016">
    <property type="entry name" value="ackA"/>
    <property type="match status" value="1"/>
</dbReference>
<dbReference type="GO" id="GO:0005737">
    <property type="term" value="C:cytoplasm"/>
    <property type="evidence" value="ECO:0007669"/>
    <property type="project" value="UniProtKB-SubCell"/>
</dbReference>
<comment type="subcellular location">
    <subcellularLocation>
        <location evidence="6">Cytoplasm</location>
    </subcellularLocation>
</comment>
<feature type="binding site" evidence="6">
    <location>
        <begin position="206"/>
        <end position="210"/>
    </location>
    <ligand>
        <name>ATP</name>
        <dbReference type="ChEBI" id="CHEBI:30616"/>
    </ligand>
</feature>
<accession>A0A0Q9Z8V4</accession>
<evidence type="ECO:0000313" key="9">
    <source>
        <dbReference type="Proteomes" id="UP000051643"/>
    </source>
</evidence>
<dbReference type="PROSITE" id="PS01076">
    <property type="entry name" value="ACETATE_KINASE_2"/>
    <property type="match status" value="1"/>
</dbReference>
<dbReference type="PRINTS" id="PR00471">
    <property type="entry name" value="ACETATEKNASE"/>
</dbReference>
<comment type="function">
    <text evidence="6">Catalyzes the formation of acetyl phosphate from acetate and ATP. Can also catalyze the reverse reaction.</text>
</comment>
<reference evidence="8" key="1">
    <citation type="submission" date="2015-10" db="EMBL/GenBank/DDBJ databases">
        <title>Draft genome sequence of Salegentibacter mishustinae KCTC 12263.</title>
        <authorList>
            <person name="Lin W."/>
            <person name="Zheng Q."/>
        </authorList>
    </citation>
    <scope>NUCLEOTIDE SEQUENCE [LARGE SCALE GENOMIC DNA]</scope>
    <source>
        <strain evidence="8">KCTC 12263</strain>
    </source>
</reference>
<dbReference type="RefSeq" id="WP_057481359.1">
    <property type="nucleotide sequence ID" value="NZ_BMWR01000012.1"/>
</dbReference>
<comment type="pathway">
    <text evidence="6">Metabolic intermediate biosynthesis; acetyl-CoA biosynthesis; acetyl-CoA from acetate: step 1/2.</text>
</comment>
<feature type="binding site" evidence="6">
    <location>
        <position position="382"/>
    </location>
    <ligand>
        <name>Mg(2+)</name>
        <dbReference type="ChEBI" id="CHEBI:18420"/>
    </ligand>
</feature>
<evidence type="ECO:0000256" key="4">
    <source>
        <dbReference type="ARBA" id="ARBA00022777"/>
    </source>
</evidence>
<feature type="site" description="Transition state stabilizer" evidence="6">
    <location>
        <position position="180"/>
    </location>
</feature>
<keyword evidence="2 6" id="KW-0808">Transferase</keyword>
<keyword evidence="6" id="KW-0963">Cytoplasm</keyword>
<comment type="similarity">
    <text evidence="1 6 7">Belongs to the acetokinase family.</text>
</comment>
<name>A0A0Q9Z8V4_9FLAO</name>
<proteinExistence type="inferred from homology"/>
<evidence type="ECO:0000256" key="5">
    <source>
        <dbReference type="ARBA" id="ARBA00022840"/>
    </source>
</evidence>
<keyword evidence="6" id="KW-0479">Metal-binding</keyword>
<dbReference type="Pfam" id="PF00871">
    <property type="entry name" value="Acetate_kinase"/>
    <property type="match status" value="1"/>
</dbReference>
<dbReference type="STRING" id="270918.APR42_16580"/>
<dbReference type="PANTHER" id="PTHR21060">
    <property type="entry name" value="ACETATE KINASE"/>
    <property type="match status" value="1"/>
</dbReference>
<dbReference type="InterPro" id="IPR043129">
    <property type="entry name" value="ATPase_NBD"/>
</dbReference>
<keyword evidence="6" id="KW-0460">Magnesium</keyword>
<organism evidence="8 9">
    <name type="scientific">Salegentibacter mishustinae</name>
    <dbReference type="NCBI Taxonomy" id="270918"/>
    <lineage>
        <taxon>Bacteria</taxon>
        <taxon>Pseudomonadati</taxon>
        <taxon>Bacteroidota</taxon>
        <taxon>Flavobacteriia</taxon>
        <taxon>Flavobacteriales</taxon>
        <taxon>Flavobacteriaceae</taxon>
        <taxon>Salegentibacter</taxon>
    </lineage>
</organism>
<evidence type="ECO:0000313" key="8">
    <source>
        <dbReference type="EMBL" id="KRG29397.1"/>
    </source>
</evidence>
<feature type="binding site" evidence="6">
    <location>
        <position position="15"/>
    </location>
    <ligand>
        <name>ATP</name>
        <dbReference type="ChEBI" id="CHEBI:30616"/>
    </ligand>
</feature>
<dbReference type="AlphaFoldDB" id="A0A0Q9Z8V4"/>
<sequence>MKNILIINSGSSSLKFQLIQMPAEVVLASGMVERIGLDGAKLHFKTDKESISEELSAKDHSIALEAITNLLMSPEKGVIKNAEDIAAIGHRVVHGGDNFSKTVEVNAEVKAKIKDFFSLAPLHNPANLEGIEVAEKLFPKARQVTVFDTAFHRTIPKRAAQYAIPKEFFEEKHIQLYGFHGISHKFVTEKAIDHLKTENSKIISIHLGNGCSMTAVHNGKSIDHSMGFSPVNGLIMGTRSGDIDQSVIFYLIDQLGYSPQEVSDILHKESGMYGLTGFSDLRDIEENASKGNRQCQLALDMNAYRIKKYIGAYAAAMNGVDALIFTAGIGENSDVIRSLVCNDMDFLGIELNEEKNKERSKKLRTINADDSKVKILVIPTNEELEIAKQAYKLETKAEEV</sequence>
<dbReference type="PANTHER" id="PTHR21060:SF15">
    <property type="entry name" value="ACETATE KINASE-RELATED"/>
    <property type="match status" value="1"/>
</dbReference>
<dbReference type="GO" id="GO:0008776">
    <property type="term" value="F:acetate kinase activity"/>
    <property type="evidence" value="ECO:0007669"/>
    <property type="project" value="UniProtKB-UniRule"/>
</dbReference>
<evidence type="ECO:0000256" key="7">
    <source>
        <dbReference type="RuleBase" id="RU003835"/>
    </source>
</evidence>
<evidence type="ECO:0000256" key="2">
    <source>
        <dbReference type="ARBA" id="ARBA00022679"/>
    </source>
</evidence>
<dbReference type="CDD" id="cd24010">
    <property type="entry name" value="ASKHA_NBD_AcK_PK"/>
    <property type="match status" value="1"/>
</dbReference>
<dbReference type="EC" id="2.7.2.1" evidence="6"/>
<dbReference type="UniPathway" id="UPA00340">
    <property type="reaction ID" value="UER00458"/>
</dbReference>
<keyword evidence="9" id="KW-1185">Reference proteome</keyword>
<dbReference type="Proteomes" id="UP000051643">
    <property type="component" value="Unassembled WGS sequence"/>
</dbReference>
<feature type="site" description="Transition state stabilizer" evidence="6">
    <location>
        <position position="239"/>
    </location>
</feature>
<dbReference type="GO" id="GO:0000287">
    <property type="term" value="F:magnesium ion binding"/>
    <property type="evidence" value="ECO:0007669"/>
    <property type="project" value="UniProtKB-UniRule"/>
</dbReference>
<dbReference type="GO" id="GO:0005524">
    <property type="term" value="F:ATP binding"/>
    <property type="evidence" value="ECO:0007669"/>
    <property type="project" value="UniProtKB-KW"/>
</dbReference>
<feature type="binding site" evidence="6">
    <location>
        <begin position="280"/>
        <end position="282"/>
    </location>
    <ligand>
        <name>ATP</name>
        <dbReference type="ChEBI" id="CHEBI:30616"/>
    </ligand>
</feature>
<keyword evidence="3 6" id="KW-0547">Nucleotide-binding</keyword>
<keyword evidence="4 6" id="KW-0418">Kinase</keyword>
<feature type="binding site" evidence="6">
    <location>
        <position position="91"/>
    </location>
    <ligand>
        <name>substrate</name>
    </ligand>
</feature>
<keyword evidence="5 6" id="KW-0067">ATP-binding</keyword>
<feature type="active site" description="Proton donor/acceptor" evidence="6">
    <location>
        <position position="148"/>
    </location>
</feature>
<gene>
    <name evidence="6" type="primary">ackA</name>
    <name evidence="8" type="ORF">APR42_16580</name>
</gene>
<dbReference type="InterPro" id="IPR023865">
    <property type="entry name" value="Aliphatic_acid_kinase_CS"/>
</dbReference>